<evidence type="ECO:0000313" key="6">
    <source>
        <dbReference type="EMBL" id="KAL2787571.1"/>
    </source>
</evidence>
<keyword evidence="4" id="KW-0560">Oxidoreductase</keyword>
<dbReference type="InterPro" id="IPR006094">
    <property type="entry name" value="Oxid_FAD_bind_N"/>
</dbReference>
<dbReference type="Pfam" id="PF01565">
    <property type="entry name" value="FAD_binding_4"/>
    <property type="match status" value="1"/>
</dbReference>
<comment type="caution">
    <text evidence="6">The sequence shown here is derived from an EMBL/GenBank/DDBJ whole genome shotgun (WGS) entry which is preliminary data.</text>
</comment>
<dbReference type="InterPro" id="IPR050416">
    <property type="entry name" value="FAD-linked_Oxidoreductase"/>
</dbReference>
<organism evidence="6 7">
    <name type="scientific">Aspergillus keveii</name>
    <dbReference type="NCBI Taxonomy" id="714993"/>
    <lineage>
        <taxon>Eukaryota</taxon>
        <taxon>Fungi</taxon>
        <taxon>Dikarya</taxon>
        <taxon>Ascomycota</taxon>
        <taxon>Pezizomycotina</taxon>
        <taxon>Eurotiomycetes</taxon>
        <taxon>Eurotiomycetidae</taxon>
        <taxon>Eurotiales</taxon>
        <taxon>Aspergillaceae</taxon>
        <taxon>Aspergillus</taxon>
        <taxon>Aspergillus subgen. Nidulantes</taxon>
    </lineage>
</organism>
<dbReference type="Proteomes" id="UP001610563">
    <property type="component" value="Unassembled WGS sequence"/>
</dbReference>
<dbReference type="Gene3D" id="3.30.465.10">
    <property type="match status" value="1"/>
</dbReference>
<dbReference type="EMBL" id="JBFTWV010000094">
    <property type="protein sequence ID" value="KAL2787571.1"/>
    <property type="molecule type" value="Genomic_DNA"/>
</dbReference>
<evidence type="ECO:0000256" key="1">
    <source>
        <dbReference type="ARBA" id="ARBA00005466"/>
    </source>
</evidence>
<accession>A0ABR4FWC6</accession>
<evidence type="ECO:0000256" key="3">
    <source>
        <dbReference type="ARBA" id="ARBA00022827"/>
    </source>
</evidence>
<dbReference type="InterPro" id="IPR036318">
    <property type="entry name" value="FAD-bd_PCMH-like_sf"/>
</dbReference>
<name>A0ABR4FWC6_9EURO</name>
<dbReference type="InterPro" id="IPR016169">
    <property type="entry name" value="FAD-bd_PCMH_sub2"/>
</dbReference>
<evidence type="ECO:0000259" key="5">
    <source>
        <dbReference type="PROSITE" id="PS51387"/>
    </source>
</evidence>
<dbReference type="InterPro" id="IPR016166">
    <property type="entry name" value="FAD-bd_PCMH"/>
</dbReference>
<keyword evidence="7" id="KW-1185">Reference proteome</keyword>
<protein>
    <recommendedName>
        <fullName evidence="5">FAD-binding PCMH-type domain-containing protein</fullName>
    </recommendedName>
</protein>
<dbReference type="PANTHER" id="PTHR42973">
    <property type="entry name" value="BINDING OXIDOREDUCTASE, PUTATIVE (AFU_ORTHOLOGUE AFUA_1G17690)-RELATED"/>
    <property type="match status" value="1"/>
</dbReference>
<keyword evidence="2" id="KW-0285">Flavoprotein</keyword>
<dbReference type="SUPFAM" id="SSF56176">
    <property type="entry name" value="FAD-binding/transporter-associated domain-like"/>
    <property type="match status" value="1"/>
</dbReference>
<feature type="domain" description="FAD-binding PCMH-type" evidence="5">
    <location>
        <begin position="41"/>
        <end position="213"/>
    </location>
</feature>
<gene>
    <name evidence="6" type="ORF">BJX66DRAFT_327770</name>
</gene>
<comment type="similarity">
    <text evidence="1">Belongs to the oxygen-dependent FAD-linked oxidoreductase family.</text>
</comment>
<evidence type="ECO:0000313" key="7">
    <source>
        <dbReference type="Proteomes" id="UP001610563"/>
    </source>
</evidence>
<keyword evidence="3" id="KW-0274">FAD</keyword>
<dbReference type="PROSITE" id="PS51387">
    <property type="entry name" value="FAD_PCMH"/>
    <property type="match status" value="1"/>
</dbReference>
<evidence type="ECO:0000256" key="4">
    <source>
        <dbReference type="ARBA" id="ARBA00023002"/>
    </source>
</evidence>
<evidence type="ECO:0000256" key="2">
    <source>
        <dbReference type="ARBA" id="ARBA00022630"/>
    </source>
</evidence>
<sequence>MAFMADQVLTSLREGGLGDVLYLPDDPRYEDRVLSHWSATAQLRPWAIVRPRNTDDVAKAVKAIVTVQDVKFAVRSGGHMHWAGASSITEGITIDLGLMNATTYNAETDIVSLQPGGSWLASYKELEKHGRMVAGGREGQVGIGGLLVGGGISYYTCRVGFACDQVVNYEVVLADGRIVNANKDEKPDLFIALKGGGNNFGIVTRFDMVTFPASDIRNSTITCPKETRMQVAEALVDFTKNLHAHPDDHLLAIWWHVPKATEYNILLDLMNLDGEDSPRTHEKFNAIPAQRNEFTASVSKKLEYLVDFSGKQDTWYTLTFKADVRIVVKAVELFEALIQRMKGSIPDANFSHQLVFQPVPACFRERSIERGKNMLGLEHITTDCIQFVWVVEVESVELNDNLVAPLLKKAVSEIEAYTRSIGADSDFLYLNYCDPTQDPLRAYGEQNIRIMKDVAARFDPDGVFQTRVPGGFKISKVGP</sequence>
<dbReference type="PANTHER" id="PTHR42973:SF53">
    <property type="entry name" value="FAD-BINDING PCMH-TYPE DOMAIN-CONTAINING PROTEIN-RELATED"/>
    <property type="match status" value="1"/>
</dbReference>
<reference evidence="6 7" key="1">
    <citation type="submission" date="2024-07" db="EMBL/GenBank/DDBJ databases">
        <title>Section-level genome sequencing and comparative genomics of Aspergillus sections Usti and Cavernicolus.</title>
        <authorList>
            <consortium name="Lawrence Berkeley National Laboratory"/>
            <person name="Nybo J.L."/>
            <person name="Vesth T.C."/>
            <person name="Theobald S."/>
            <person name="Frisvad J.C."/>
            <person name="Larsen T.O."/>
            <person name="Kjaerboelling I."/>
            <person name="Rothschild-Mancinelli K."/>
            <person name="Lyhne E.K."/>
            <person name="Kogle M.E."/>
            <person name="Barry K."/>
            <person name="Clum A."/>
            <person name="Na H."/>
            <person name="Ledsgaard L."/>
            <person name="Lin J."/>
            <person name="Lipzen A."/>
            <person name="Kuo A."/>
            <person name="Riley R."/>
            <person name="Mondo S."/>
            <person name="Labutti K."/>
            <person name="Haridas S."/>
            <person name="Pangalinan J."/>
            <person name="Salamov A.A."/>
            <person name="Simmons B.A."/>
            <person name="Magnuson J.K."/>
            <person name="Chen J."/>
            <person name="Drula E."/>
            <person name="Henrissat B."/>
            <person name="Wiebenga A."/>
            <person name="Lubbers R.J."/>
            <person name="Gomes A.C."/>
            <person name="Makela M.R."/>
            <person name="Stajich J."/>
            <person name="Grigoriev I.V."/>
            <person name="Mortensen U.H."/>
            <person name="De Vries R.P."/>
            <person name="Baker S.E."/>
            <person name="Andersen M.R."/>
        </authorList>
    </citation>
    <scope>NUCLEOTIDE SEQUENCE [LARGE SCALE GENOMIC DNA]</scope>
    <source>
        <strain evidence="6 7">CBS 209.92</strain>
    </source>
</reference>
<proteinExistence type="inferred from homology"/>